<dbReference type="OrthoDB" id="2588098at2759"/>
<evidence type="ECO:0000256" key="1">
    <source>
        <dbReference type="SAM" id="MobiDB-lite"/>
    </source>
</evidence>
<reference evidence="2" key="1">
    <citation type="submission" date="2020-05" db="EMBL/GenBank/DDBJ databases">
        <title>Mycena genomes resolve the evolution of fungal bioluminescence.</title>
        <authorList>
            <person name="Tsai I.J."/>
        </authorList>
    </citation>
    <scope>NUCLEOTIDE SEQUENCE</scope>
    <source>
        <strain evidence="2">171206Taipei</strain>
    </source>
</reference>
<dbReference type="Proteomes" id="UP000636479">
    <property type="component" value="Unassembled WGS sequence"/>
</dbReference>
<feature type="region of interest" description="Disordered" evidence="1">
    <location>
        <begin position="95"/>
        <end position="137"/>
    </location>
</feature>
<dbReference type="RefSeq" id="XP_037217884.1">
    <property type="nucleotide sequence ID" value="XM_037366472.1"/>
</dbReference>
<name>A0A8H6SEY1_9AGAR</name>
<evidence type="ECO:0000313" key="3">
    <source>
        <dbReference type="Proteomes" id="UP000636479"/>
    </source>
</evidence>
<comment type="caution">
    <text evidence="2">The sequence shown here is derived from an EMBL/GenBank/DDBJ whole genome shotgun (WGS) entry which is preliminary data.</text>
</comment>
<gene>
    <name evidence="2" type="ORF">MIND_00986700</name>
</gene>
<evidence type="ECO:0000313" key="2">
    <source>
        <dbReference type="EMBL" id="KAF7297525.1"/>
    </source>
</evidence>
<dbReference type="AlphaFoldDB" id="A0A8H6SEY1"/>
<proteinExistence type="predicted"/>
<dbReference type="EMBL" id="JACAZF010000008">
    <property type="protein sequence ID" value="KAF7297525.1"/>
    <property type="molecule type" value="Genomic_DNA"/>
</dbReference>
<keyword evidence="3" id="KW-1185">Reference proteome</keyword>
<dbReference type="GeneID" id="59348988"/>
<feature type="region of interest" description="Disordered" evidence="1">
    <location>
        <begin position="31"/>
        <end position="73"/>
    </location>
</feature>
<feature type="compositionally biased region" description="Low complexity" evidence="1">
    <location>
        <begin position="36"/>
        <end position="53"/>
    </location>
</feature>
<organism evidence="2 3">
    <name type="scientific">Mycena indigotica</name>
    <dbReference type="NCBI Taxonomy" id="2126181"/>
    <lineage>
        <taxon>Eukaryota</taxon>
        <taxon>Fungi</taxon>
        <taxon>Dikarya</taxon>
        <taxon>Basidiomycota</taxon>
        <taxon>Agaricomycotina</taxon>
        <taxon>Agaricomycetes</taxon>
        <taxon>Agaricomycetidae</taxon>
        <taxon>Agaricales</taxon>
        <taxon>Marasmiineae</taxon>
        <taxon>Mycenaceae</taxon>
        <taxon>Mycena</taxon>
    </lineage>
</organism>
<protein>
    <submittedName>
        <fullName evidence="2">Uncharacterized protein</fullName>
    </submittedName>
</protein>
<sequence>MGAAGEAGTALQCAADGDCRAARRAARRDIRGNIRRGGAAHAGDDLPGAVGRRAPPRVRPPRAGHCGHVQLGGRPHRVSRRLYAAPGSAGAYIAEGGARGDASGRLGPAGADDSESDEEDEKPRSHGDEDDDKGIPEWWWTECGSTSWVQRTAEIVRNAVLSLADYQGDAMWVCSALLDVAITCDPPLAPRTAVLRNLTLKVYVREAALAEMCERFRGSEKLRAEFDPRALKAVPRLWDTTLGDLLHCLICWSSVDSTAMRYEGNIYQGIWAGHCFDIVGGTWLDKEGVEREGWMDVTEEALAELEAVWRSEYGLRDY</sequence>
<accession>A0A8H6SEY1</accession>